<keyword evidence="6 13" id="KW-0812">Transmembrane</keyword>
<dbReference type="Pfam" id="PF01312">
    <property type="entry name" value="Bac_export_2"/>
    <property type="match status" value="1"/>
</dbReference>
<keyword evidence="16" id="KW-1185">Reference proteome</keyword>
<evidence type="ECO:0000256" key="1">
    <source>
        <dbReference type="ARBA" id="ARBA00004651"/>
    </source>
</evidence>
<evidence type="ECO:0000256" key="11">
    <source>
        <dbReference type="ARBA" id="ARBA00023225"/>
    </source>
</evidence>
<organism evidence="15 16">
    <name type="scientific">Litorivivens lipolytica</name>
    <dbReference type="NCBI Taxonomy" id="1524264"/>
    <lineage>
        <taxon>Bacteria</taxon>
        <taxon>Pseudomonadati</taxon>
        <taxon>Pseudomonadota</taxon>
        <taxon>Gammaproteobacteria</taxon>
        <taxon>Litorivivens</taxon>
    </lineage>
</organism>
<dbReference type="GO" id="GO:0009306">
    <property type="term" value="P:protein secretion"/>
    <property type="evidence" value="ECO:0007669"/>
    <property type="project" value="InterPro"/>
</dbReference>
<dbReference type="AlphaFoldDB" id="A0A7W4Z4A9"/>
<keyword evidence="5 13" id="KW-1003">Cell membrane</keyword>
<keyword evidence="7 13" id="KW-1005">Bacterial flagellum biogenesis</keyword>
<keyword evidence="8 13" id="KW-0653">Protein transport</keyword>
<evidence type="ECO:0000256" key="7">
    <source>
        <dbReference type="ARBA" id="ARBA00022795"/>
    </source>
</evidence>
<dbReference type="PANTHER" id="PTHR30531">
    <property type="entry name" value="FLAGELLAR BIOSYNTHETIC PROTEIN FLHB"/>
    <property type="match status" value="1"/>
</dbReference>
<evidence type="ECO:0000256" key="3">
    <source>
        <dbReference type="ARBA" id="ARBA00021622"/>
    </source>
</evidence>
<keyword evidence="9 13" id="KW-1133">Transmembrane helix</keyword>
<dbReference type="InterPro" id="IPR006136">
    <property type="entry name" value="FlhB"/>
</dbReference>
<feature type="transmembrane region" description="Helical" evidence="13">
    <location>
        <begin position="89"/>
        <end position="114"/>
    </location>
</feature>
<dbReference type="GO" id="GO:0005886">
    <property type="term" value="C:plasma membrane"/>
    <property type="evidence" value="ECO:0007669"/>
    <property type="project" value="UniProtKB-SubCell"/>
</dbReference>
<reference evidence="15 16" key="1">
    <citation type="submission" date="2020-08" db="EMBL/GenBank/DDBJ databases">
        <title>Genomic Encyclopedia of Type Strains, Phase III (KMG-III): the genomes of soil and plant-associated and newly described type strains.</title>
        <authorList>
            <person name="Whitman W."/>
        </authorList>
    </citation>
    <scope>NUCLEOTIDE SEQUENCE [LARGE SCALE GENOMIC DNA]</scope>
    <source>
        <strain evidence="15 16">CECT 8654</strain>
    </source>
</reference>
<dbReference type="Gene3D" id="3.40.1690.10">
    <property type="entry name" value="secretion proteins EscU"/>
    <property type="match status" value="1"/>
</dbReference>
<comment type="function">
    <text evidence="12 13">Required for formation of the rod structure in the basal body of the flagellar apparatus. Together with FliI and FliH, may constitute the export apparatus of flagellin.</text>
</comment>
<keyword evidence="4 13" id="KW-0813">Transport</keyword>
<evidence type="ECO:0000256" key="5">
    <source>
        <dbReference type="ARBA" id="ARBA00022475"/>
    </source>
</evidence>
<feature type="transmembrane region" description="Helical" evidence="13">
    <location>
        <begin position="143"/>
        <end position="164"/>
    </location>
</feature>
<evidence type="ECO:0000256" key="4">
    <source>
        <dbReference type="ARBA" id="ARBA00022448"/>
    </source>
</evidence>
<gene>
    <name evidence="13" type="primary">flhB</name>
    <name evidence="15" type="ORF">FHR99_000590</name>
</gene>
<dbReference type="Proteomes" id="UP000537130">
    <property type="component" value="Unassembled WGS sequence"/>
</dbReference>
<dbReference type="NCBIfam" id="TIGR00328">
    <property type="entry name" value="flhB"/>
    <property type="match status" value="1"/>
</dbReference>
<comment type="caution">
    <text evidence="15">The sequence shown here is derived from an EMBL/GenBank/DDBJ whole genome shotgun (WGS) entry which is preliminary data.</text>
</comment>
<evidence type="ECO:0000256" key="6">
    <source>
        <dbReference type="ARBA" id="ARBA00022692"/>
    </source>
</evidence>
<proteinExistence type="inferred from homology"/>
<comment type="subcellular location">
    <subcellularLocation>
        <location evidence="1">Cell membrane</location>
        <topology evidence="1">Multi-pass membrane protein</topology>
    </subcellularLocation>
</comment>
<feature type="transmembrane region" description="Helical" evidence="13">
    <location>
        <begin position="184"/>
        <end position="208"/>
    </location>
</feature>
<accession>A0A7W4Z4A9</accession>
<evidence type="ECO:0000256" key="9">
    <source>
        <dbReference type="ARBA" id="ARBA00022989"/>
    </source>
</evidence>
<keyword evidence="11 13" id="KW-1006">Bacterial flagellum protein export</keyword>
<name>A0A7W4Z4A9_9GAMM</name>
<evidence type="ECO:0000256" key="10">
    <source>
        <dbReference type="ARBA" id="ARBA00023136"/>
    </source>
</evidence>
<evidence type="ECO:0000313" key="15">
    <source>
        <dbReference type="EMBL" id="MBB3046354.1"/>
    </source>
</evidence>
<evidence type="ECO:0000313" key="16">
    <source>
        <dbReference type="Proteomes" id="UP000537130"/>
    </source>
</evidence>
<dbReference type="GO" id="GO:0044780">
    <property type="term" value="P:bacterial-type flagellum assembly"/>
    <property type="evidence" value="ECO:0007669"/>
    <property type="project" value="InterPro"/>
</dbReference>
<evidence type="ECO:0000256" key="2">
    <source>
        <dbReference type="ARBA" id="ARBA00010690"/>
    </source>
</evidence>
<dbReference type="PRINTS" id="PR00950">
    <property type="entry name" value="TYPE3IMSPROT"/>
</dbReference>
<dbReference type="PANTHER" id="PTHR30531:SF12">
    <property type="entry name" value="FLAGELLAR BIOSYNTHETIC PROTEIN FLHB"/>
    <property type="match status" value="1"/>
</dbReference>
<dbReference type="FunFam" id="3.40.1690.10:FF:000001">
    <property type="entry name" value="Flagellar biosynthetic protein FlhB"/>
    <property type="match status" value="1"/>
</dbReference>
<feature type="region of interest" description="Disordered" evidence="14">
    <location>
        <begin position="355"/>
        <end position="378"/>
    </location>
</feature>
<evidence type="ECO:0000256" key="13">
    <source>
        <dbReference type="RuleBase" id="RU364091"/>
    </source>
</evidence>
<keyword evidence="15" id="KW-0282">Flagellum</keyword>
<dbReference type="SUPFAM" id="SSF160544">
    <property type="entry name" value="EscU C-terminal domain-like"/>
    <property type="match status" value="1"/>
</dbReference>
<keyword evidence="10 13" id="KW-0472">Membrane</keyword>
<dbReference type="InterPro" id="IPR029025">
    <property type="entry name" value="T3SS_substrate_exporter_C"/>
</dbReference>
<evidence type="ECO:0000256" key="12">
    <source>
        <dbReference type="ARBA" id="ARBA00025078"/>
    </source>
</evidence>
<feature type="region of interest" description="Disordered" evidence="14">
    <location>
        <begin position="1"/>
        <end position="29"/>
    </location>
</feature>
<keyword evidence="15" id="KW-0969">Cilium</keyword>
<sequence>MAEDSGQERTEEATQKKRDDARRKGQVPRSKELATTLVTLSGACMLAFASQGLGEGTLKLFAQSFSADYLTIKDINAMPTLFFQFWVEALMLCIPLFAVLFIAAAVSSIALGGWTFSLQFKPERWNPVSGIARMVSLKSLVELLKAMGKLFLVGIAAVLGAVLMQDQIISLVNHAPDKAIRDALGILSLFFLISSLPLILIAGIDVPFQKWNHGKELRMTKQEIRDEMKETDGRPEVKSKLREMQQAAARRRMMEDIPQADVVITNPTHYSVALKYDEVSGGAPRVVAKGVDLVAAKIREVAGDSDVPIVESPRLARAVYATTDIGGEIPAGLYLAVAQILAYVYQLRDWQAVGGDAPEQPEPTVDDEYLRGLQPQAE</sequence>
<protein>
    <recommendedName>
        <fullName evidence="3 13">Flagellar biosynthetic protein FlhB</fullName>
    </recommendedName>
</protein>
<dbReference type="InterPro" id="IPR006135">
    <property type="entry name" value="T3SS_substrate_exporter"/>
</dbReference>
<keyword evidence="15" id="KW-0966">Cell projection</keyword>
<comment type="caution">
    <text evidence="13">Lacks conserved residue(s) required for the propagation of feature annotation.</text>
</comment>
<dbReference type="RefSeq" id="WP_183409053.1">
    <property type="nucleotide sequence ID" value="NZ_JACHWY010000001.1"/>
</dbReference>
<comment type="similarity">
    <text evidence="2 13">Belongs to the type III secretion exporter family.</text>
</comment>
<evidence type="ECO:0000256" key="8">
    <source>
        <dbReference type="ARBA" id="ARBA00022927"/>
    </source>
</evidence>
<evidence type="ECO:0000256" key="14">
    <source>
        <dbReference type="SAM" id="MobiDB-lite"/>
    </source>
</evidence>
<dbReference type="EMBL" id="JACHWY010000001">
    <property type="protein sequence ID" value="MBB3046354.1"/>
    <property type="molecule type" value="Genomic_DNA"/>
</dbReference>
<feature type="compositionally biased region" description="Basic and acidic residues" evidence="14">
    <location>
        <begin position="1"/>
        <end position="23"/>
    </location>
</feature>